<keyword evidence="1" id="KW-0732">Signal</keyword>
<dbReference type="Proteomes" id="UP001501676">
    <property type="component" value="Unassembled WGS sequence"/>
</dbReference>
<evidence type="ECO:0000313" key="4">
    <source>
        <dbReference type="Proteomes" id="UP001501676"/>
    </source>
</evidence>
<evidence type="ECO:0000259" key="2">
    <source>
        <dbReference type="Pfam" id="PF00496"/>
    </source>
</evidence>
<dbReference type="InterPro" id="IPR030678">
    <property type="entry name" value="Peptide/Ni-bd"/>
</dbReference>
<dbReference type="PROSITE" id="PS51257">
    <property type="entry name" value="PROKAR_LIPOPROTEIN"/>
    <property type="match status" value="1"/>
</dbReference>
<dbReference type="CDD" id="cd00995">
    <property type="entry name" value="PBP2_NikA_DppA_OppA_like"/>
    <property type="match status" value="1"/>
</dbReference>
<sequence length="559" mass="58915">MNPTRRTSGARLRRLLPVVTSTLVASLVLVGCNGGGSSDDKAADGKITLTETTPAAVGDVDSVTWALPYGEPRSLDPAKTGDYSANSIVTNLCESLLLLQPDFSTAPGLATAVTQKDPTTVVISLRDGVTFWDGSEMTAEDVVYSLKRNMDPKLASYAAHVFFNVASIDKTGPLEVTVRFRVPDVQFVNSMAGVPGMIVDQAFATKAGPKFGTPSTGVQCTGPFTVGSWKSGQNITLKRNPTYWDAARKAKAATFEFVFLSDDSTLTSALLSGEVDGIYGVPLGGLAALRRSDVGTVYFGESTETYSLGPASDSGPAADPRIRQALDLAIDKNSFASSVLKGTGRPLKTFTPPLVWSGSPAKEVYDAGYDALLDTSKADLEAAKKLVAEAAPSRKSLTLAVPAGNQSLLQTATLAQAAAEKLGLTLTIKQLQPTQFGTLFYDPAARAQFDLVATTGYIEVPGALYYAPGFVLEGGLFNWTNYSDPSVTKNILTATSATDPTASANAFVAAQKVYAPAKLQITLAESYNRLFLNKRLTGAPASFSYISSPWAAQVGKAKS</sequence>
<evidence type="ECO:0000256" key="1">
    <source>
        <dbReference type="SAM" id="SignalP"/>
    </source>
</evidence>
<dbReference type="PIRSF" id="PIRSF002741">
    <property type="entry name" value="MppA"/>
    <property type="match status" value="1"/>
</dbReference>
<protein>
    <submittedName>
        <fullName evidence="3">ABC transporter substrate-binding protein</fullName>
    </submittedName>
</protein>
<dbReference type="Gene3D" id="3.10.105.10">
    <property type="entry name" value="Dipeptide-binding Protein, Domain 3"/>
    <property type="match status" value="1"/>
</dbReference>
<gene>
    <name evidence="3" type="ORF">GCM10020369_16110</name>
</gene>
<accession>A0ABP6SV59</accession>
<dbReference type="RefSeq" id="WP_345727365.1">
    <property type="nucleotide sequence ID" value="NZ_BAAAYN010000010.1"/>
</dbReference>
<comment type="caution">
    <text evidence="3">The sequence shown here is derived from an EMBL/GenBank/DDBJ whole genome shotgun (WGS) entry which is preliminary data.</text>
</comment>
<organism evidence="3 4">
    <name type="scientific">Cryptosporangium minutisporangium</name>
    <dbReference type="NCBI Taxonomy" id="113569"/>
    <lineage>
        <taxon>Bacteria</taxon>
        <taxon>Bacillati</taxon>
        <taxon>Actinomycetota</taxon>
        <taxon>Actinomycetes</taxon>
        <taxon>Cryptosporangiales</taxon>
        <taxon>Cryptosporangiaceae</taxon>
        <taxon>Cryptosporangium</taxon>
    </lineage>
</organism>
<keyword evidence="4" id="KW-1185">Reference proteome</keyword>
<dbReference type="EMBL" id="BAAAYN010000010">
    <property type="protein sequence ID" value="GAA3384848.1"/>
    <property type="molecule type" value="Genomic_DNA"/>
</dbReference>
<proteinExistence type="predicted"/>
<name>A0ABP6SV59_9ACTN</name>
<reference evidence="4" key="1">
    <citation type="journal article" date="2019" name="Int. J. Syst. Evol. Microbiol.">
        <title>The Global Catalogue of Microorganisms (GCM) 10K type strain sequencing project: providing services to taxonomists for standard genome sequencing and annotation.</title>
        <authorList>
            <consortium name="The Broad Institute Genomics Platform"/>
            <consortium name="The Broad Institute Genome Sequencing Center for Infectious Disease"/>
            <person name="Wu L."/>
            <person name="Ma J."/>
        </authorList>
    </citation>
    <scope>NUCLEOTIDE SEQUENCE [LARGE SCALE GENOMIC DNA]</scope>
    <source>
        <strain evidence="4">JCM 9458</strain>
    </source>
</reference>
<feature type="chain" id="PRO_5046966059" evidence="1">
    <location>
        <begin position="31"/>
        <end position="559"/>
    </location>
</feature>
<dbReference type="SUPFAM" id="SSF53850">
    <property type="entry name" value="Periplasmic binding protein-like II"/>
    <property type="match status" value="1"/>
</dbReference>
<dbReference type="Gene3D" id="3.40.190.10">
    <property type="entry name" value="Periplasmic binding protein-like II"/>
    <property type="match status" value="1"/>
</dbReference>
<dbReference type="Gene3D" id="3.90.76.10">
    <property type="entry name" value="Dipeptide-binding Protein, Domain 1"/>
    <property type="match status" value="1"/>
</dbReference>
<feature type="domain" description="Solute-binding protein family 5" evidence="2">
    <location>
        <begin position="106"/>
        <end position="470"/>
    </location>
</feature>
<dbReference type="Pfam" id="PF00496">
    <property type="entry name" value="SBP_bac_5"/>
    <property type="match status" value="1"/>
</dbReference>
<dbReference type="PANTHER" id="PTHR30290">
    <property type="entry name" value="PERIPLASMIC BINDING COMPONENT OF ABC TRANSPORTER"/>
    <property type="match status" value="1"/>
</dbReference>
<evidence type="ECO:0000313" key="3">
    <source>
        <dbReference type="EMBL" id="GAA3384848.1"/>
    </source>
</evidence>
<feature type="signal peptide" evidence="1">
    <location>
        <begin position="1"/>
        <end position="30"/>
    </location>
</feature>
<dbReference type="InterPro" id="IPR039424">
    <property type="entry name" value="SBP_5"/>
</dbReference>
<dbReference type="InterPro" id="IPR000914">
    <property type="entry name" value="SBP_5_dom"/>
</dbReference>